<reference evidence="2 3" key="2">
    <citation type="submission" date="2013-02" db="EMBL/GenBank/DDBJ databases">
        <title>The Genome Sequence of Plasmodium falciparum Palo Alto/Uganda.</title>
        <authorList>
            <consortium name="The Broad Institute Genome Sequencing Platform"/>
            <consortium name="The Broad Institute Genome Sequencing Center for Infectious Disease"/>
            <person name="Neafsey D."/>
            <person name="Cheeseman I."/>
            <person name="Volkman S."/>
            <person name="Adams J."/>
            <person name="Walker B."/>
            <person name="Young S.K."/>
            <person name="Zeng Q."/>
            <person name="Gargeya S."/>
            <person name="Fitzgerald M."/>
            <person name="Haas B."/>
            <person name="Abouelleil A."/>
            <person name="Alvarado L."/>
            <person name="Arachchi H.M."/>
            <person name="Berlin A.M."/>
            <person name="Chapman S.B."/>
            <person name="Dewar J."/>
            <person name="Goldberg J."/>
            <person name="Griggs A."/>
            <person name="Gujja S."/>
            <person name="Hansen M."/>
            <person name="Howarth C."/>
            <person name="Imamovic A."/>
            <person name="Larimer J."/>
            <person name="McCowan C."/>
            <person name="Murphy C."/>
            <person name="Neiman D."/>
            <person name="Pearson M."/>
            <person name="Priest M."/>
            <person name="Roberts A."/>
            <person name="Saif S."/>
            <person name="Shea T."/>
            <person name="Sisk P."/>
            <person name="Sykes S."/>
            <person name="Wortman J."/>
            <person name="Nusbaum C."/>
            <person name="Birren B."/>
        </authorList>
    </citation>
    <scope>NUCLEOTIDE SEQUENCE [LARGE SCALE GENOMIC DNA]</scope>
    <source>
        <strain evidence="2 3">Palo Alto/Uganda</strain>
    </source>
</reference>
<feature type="transmembrane region" description="Helical" evidence="1">
    <location>
        <begin position="29"/>
        <end position="55"/>
    </location>
</feature>
<reference evidence="2 3" key="1">
    <citation type="submission" date="2013-02" db="EMBL/GenBank/DDBJ databases">
        <title>The Genome Annotation of Plasmodium falciparum Palo Alto/Uganda.</title>
        <authorList>
            <consortium name="The Broad Institute Genome Sequencing Platform"/>
            <consortium name="The Broad Institute Genome Sequencing Center for Infectious Disease"/>
            <person name="Neafsey D."/>
            <person name="Hoffman S."/>
            <person name="Volkman S."/>
            <person name="Rosenthal P."/>
            <person name="Walker B."/>
            <person name="Young S.K."/>
            <person name="Zeng Q."/>
            <person name="Gargeya S."/>
            <person name="Fitzgerald M."/>
            <person name="Haas B."/>
            <person name="Abouelleil A."/>
            <person name="Allen A.W."/>
            <person name="Alvarado L."/>
            <person name="Arachchi H.M."/>
            <person name="Berlin A.M."/>
            <person name="Chapman S.B."/>
            <person name="Gainer-Dewar J."/>
            <person name="Goldberg J."/>
            <person name="Griggs A."/>
            <person name="Gujja S."/>
            <person name="Hansen M."/>
            <person name="Howarth C."/>
            <person name="Imamovic A."/>
            <person name="Ireland A."/>
            <person name="Larimer J."/>
            <person name="McCowan C."/>
            <person name="Murphy C."/>
            <person name="Pearson M."/>
            <person name="Poon T.W."/>
            <person name="Priest M."/>
            <person name="Roberts A."/>
            <person name="Saif S."/>
            <person name="Shea T."/>
            <person name="Sisk P."/>
            <person name="Sykes S."/>
            <person name="Wortman J."/>
            <person name="Nusbaum C."/>
            <person name="Birren B."/>
        </authorList>
    </citation>
    <scope>NUCLEOTIDE SEQUENCE [LARGE SCALE GENOMIC DNA]</scope>
    <source>
        <strain evidence="2 3">Palo Alto/Uganda</strain>
    </source>
</reference>
<sequence length="56" mass="7172">MNLKIIILYVIFNLLKIINKNIKIKNLLFLYFFIILFYFIFYFFFCFYNIFLYFLI</sequence>
<keyword evidence="1" id="KW-0812">Transmembrane</keyword>
<evidence type="ECO:0000256" key="1">
    <source>
        <dbReference type="SAM" id="Phobius"/>
    </source>
</evidence>
<organism evidence="2 3">
    <name type="scientific">Plasmodium falciparum (isolate Palo Alto / Uganda)</name>
    <dbReference type="NCBI Taxonomy" id="57270"/>
    <lineage>
        <taxon>Eukaryota</taxon>
        <taxon>Sar</taxon>
        <taxon>Alveolata</taxon>
        <taxon>Apicomplexa</taxon>
        <taxon>Aconoidasida</taxon>
        <taxon>Haemosporida</taxon>
        <taxon>Plasmodiidae</taxon>
        <taxon>Plasmodium</taxon>
        <taxon>Plasmodium (Laverania)</taxon>
    </lineage>
</organism>
<accession>W4IXN5</accession>
<dbReference type="Proteomes" id="UP000019103">
    <property type="component" value="Unassembled WGS sequence"/>
</dbReference>
<evidence type="ECO:0000313" key="3">
    <source>
        <dbReference type="Proteomes" id="UP000019103"/>
    </source>
</evidence>
<gene>
    <name evidence="2" type="ORF">PFUGPA_03395</name>
</gene>
<proteinExistence type="predicted"/>
<name>W4IXN5_PLAFP</name>
<protein>
    <submittedName>
        <fullName evidence="2">Uncharacterized protein</fullName>
    </submittedName>
</protein>
<dbReference type="AlphaFoldDB" id="W4IXN5"/>
<dbReference type="EMBL" id="KI927383">
    <property type="protein sequence ID" value="ETW54793.1"/>
    <property type="molecule type" value="Genomic_DNA"/>
</dbReference>
<keyword evidence="1" id="KW-0472">Membrane</keyword>
<evidence type="ECO:0000313" key="2">
    <source>
        <dbReference type="EMBL" id="ETW54793.1"/>
    </source>
</evidence>
<keyword evidence="1" id="KW-1133">Transmembrane helix</keyword>
<feature type="transmembrane region" description="Helical" evidence="1">
    <location>
        <begin position="6"/>
        <end position="22"/>
    </location>
</feature>